<accession>B5IDV3</accession>
<proteinExistence type="predicted"/>
<dbReference type="InterPro" id="IPR040713">
    <property type="entry name" value="DUF5611"/>
</dbReference>
<evidence type="ECO:0000313" key="2">
    <source>
        <dbReference type="Proteomes" id="UP000001400"/>
    </source>
</evidence>
<dbReference type="PIRSF" id="PIRSF022080">
    <property type="entry name" value="UCP022080"/>
    <property type="match status" value="1"/>
</dbReference>
<dbReference type="Pfam" id="PF18446">
    <property type="entry name" value="DUF5611"/>
    <property type="match status" value="1"/>
</dbReference>
<dbReference type="eggNOG" id="arCOG04412">
    <property type="taxonomic scope" value="Archaea"/>
</dbReference>
<dbReference type="Proteomes" id="UP000001400">
    <property type="component" value="Chromosome"/>
</dbReference>
<dbReference type="OrthoDB" id="56086at2157"/>
<dbReference type="RefSeq" id="WP_008084366.1">
    <property type="nucleotide sequence ID" value="NC_013926.1"/>
</dbReference>
<dbReference type="KEGG" id="abi:Aboo_0373"/>
<sequence length="97" mass="11342">MRLYTFKRGHKKSLEEIGKIMKDIFGNVREENGHLLSSFGALDRIEVWIEDGKMAAETKSRKVESSLAQETLKRWNDFLFRATGYTAKERKKKMTKT</sequence>
<dbReference type="AlphaFoldDB" id="B5IDV3"/>
<dbReference type="GeneID" id="8827315"/>
<dbReference type="InterPro" id="IPR016800">
    <property type="entry name" value="UCP022080"/>
</dbReference>
<keyword evidence="2" id="KW-1185">Reference proteome</keyword>
<name>B5IDV3_ACIB4</name>
<evidence type="ECO:0000313" key="1">
    <source>
        <dbReference type="EMBL" id="ADD08184.1"/>
    </source>
</evidence>
<dbReference type="STRING" id="439481.Aboo_0373"/>
<dbReference type="EMBL" id="CP001941">
    <property type="protein sequence ID" value="ADD08184.1"/>
    <property type="molecule type" value="Genomic_DNA"/>
</dbReference>
<dbReference type="Gene3D" id="3.30.310.190">
    <property type="match status" value="1"/>
</dbReference>
<gene>
    <name evidence="1" type="ordered locus">Aboo_0373</name>
</gene>
<protein>
    <submittedName>
        <fullName evidence="1">Uncharacterized protein</fullName>
    </submittedName>
</protein>
<dbReference type="HOGENOM" id="CLU_152346_1_0_2"/>
<reference evidence="1" key="1">
    <citation type="submission" date="2010-02" db="EMBL/GenBank/DDBJ databases">
        <title>Complete sequence of Aciduliprofundum boonei T469.</title>
        <authorList>
            <consortium name="US DOE Joint Genome Institute"/>
            <person name="Lucas S."/>
            <person name="Copeland A."/>
            <person name="Lapidus A."/>
            <person name="Cheng J.-F."/>
            <person name="Bruce D."/>
            <person name="Goodwin L."/>
            <person name="Pitluck S."/>
            <person name="Saunders E."/>
            <person name="Detter J.C."/>
            <person name="Han C."/>
            <person name="Tapia R."/>
            <person name="Land M."/>
            <person name="Hauser L."/>
            <person name="Kyrpides N."/>
            <person name="Mikhailova N."/>
            <person name="Flores G."/>
            <person name="Reysenbach A.-L."/>
            <person name="Woyke T."/>
        </authorList>
    </citation>
    <scope>NUCLEOTIDE SEQUENCE</scope>
    <source>
        <strain evidence="1">T469</strain>
    </source>
</reference>
<organism evidence="1 2">
    <name type="scientific">Aciduliprofundum boonei (strain DSM 19572 / T469)</name>
    <dbReference type="NCBI Taxonomy" id="439481"/>
    <lineage>
        <taxon>Archaea</taxon>
        <taxon>Methanobacteriati</taxon>
        <taxon>Thermoplasmatota</taxon>
        <taxon>DHVE2 group</taxon>
        <taxon>Candidatus Aciduliprofundum</taxon>
    </lineage>
</organism>